<gene>
    <name evidence="2" type="ORF">CRM22_011120</name>
</gene>
<keyword evidence="3" id="KW-1185">Reference proteome</keyword>
<dbReference type="Proteomes" id="UP000308267">
    <property type="component" value="Unassembled WGS sequence"/>
</dbReference>
<name>A0A4S2KAD2_OPIFE</name>
<dbReference type="InterPro" id="IPR057376">
    <property type="entry name" value="PH_trem"/>
</dbReference>
<dbReference type="Pfam" id="PF25356">
    <property type="entry name" value="PH_trem"/>
    <property type="match status" value="1"/>
</dbReference>
<feature type="domain" description="Trematode PH-like" evidence="1">
    <location>
        <begin position="21"/>
        <end position="134"/>
    </location>
</feature>
<reference evidence="2 3" key="1">
    <citation type="journal article" date="2019" name="BMC Genomics">
        <title>New insights from Opisthorchis felineus genome: update on genomics of the epidemiologically important liver flukes.</title>
        <authorList>
            <person name="Ershov N.I."/>
            <person name="Mordvinov V.A."/>
            <person name="Prokhortchouk E.B."/>
            <person name="Pakharukova M.Y."/>
            <person name="Gunbin K.V."/>
            <person name="Ustyantsev K."/>
            <person name="Genaev M.A."/>
            <person name="Blinov A.G."/>
            <person name="Mazur A."/>
            <person name="Boulygina E."/>
            <person name="Tsygankova S."/>
            <person name="Khrameeva E."/>
            <person name="Chekanov N."/>
            <person name="Fan G."/>
            <person name="Xiao A."/>
            <person name="Zhang H."/>
            <person name="Xu X."/>
            <person name="Yang H."/>
            <person name="Solovyev V."/>
            <person name="Lee S.M."/>
            <person name="Liu X."/>
            <person name="Afonnikov D.A."/>
            <person name="Skryabin K.G."/>
        </authorList>
    </citation>
    <scope>NUCLEOTIDE SEQUENCE [LARGE SCALE GENOMIC DNA]</scope>
    <source>
        <strain evidence="2">AK-0245</strain>
        <tissue evidence="2">Whole organism</tissue>
    </source>
</reference>
<dbReference type="EMBL" id="SJOL01012182">
    <property type="protein sequence ID" value="TGZ46285.1"/>
    <property type="molecule type" value="Genomic_DNA"/>
</dbReference>
<proteinExistence type="predicted"/>
<evidence type="ECO:0000313" key="2">
    <source>
        <dbReference type="EMBL" id="TGZ46285.1"/>
    </source>
</evidence>
<dbReference type="AlphaFoldDB" id="A0A4S2KAD2"/>
<evidence type="ECO:0000313" key="3">
    <source>
        <dbReference type="Proteomes" id="UP000308267"/>
    </source>
</evidence>
<protein>
    <recommendedName>
        <fullName evidence="1">Trematode PH-like domain-containing protein</fullName>
    </recommendedName>
</protein>
<accession>A0A4S2KAD2</accession>
<organism evidence="2 3">
    <name type="scientific">Opisthorchis felineus</name>
    <dbReference type="NCBI Taxonomy" id="147828"/>
    <lineage>
        <taxon>Eukaryota</taxon>
        <taxon>Metazoa</taxon>
        <taxon>Spiralia</taxon>
        <taxon>Lophotrochozoa</taxon>
        <taxon>Platyhelminthes</taxon>
        <taxon>Trematoda</taxon>
        <taxon>Digenea</taxon>
        <taxon>Opisthorchiida</taxon>
        <taxon>Opisthorchiata</taxon>
        <taxon>Opisthorchiidae</taxon>
        <taxon>Opisthorchis</taxon>
    </lineage>
</organism>
<comment type="caution">
    <text evidence="2">The sequence shown here is derived from an EMBL/GenBank/DDBJ whole genome shotgun (WGS) entry which is preliminary data.</text>
</comment>
<dbReference type="OrthoDB" id="10307082at2759"/>
<sequence>MSLRAPPCAFLERRNDVSYFGEFPVIKLSSTEISPREEFSEYMARLLLVTSTSRGRNRKRGFARFLADRIHFTVDALRPNLLYREIHGIHQHPERPEMFTLCVFDEQSGQKYYECFQGSCSNDVVRMRQLLNRSAASLLGSIGWRRQSITSLSSDTSSVISISTDSDSMFVIEEMLDSTKYRSSSRLSFTSSTYRPISPPDKSYVTQVRTANENGTTRIERGGFYMYAHSDRPKRENYAYKYLL</sequence>
<evidence type="ECO:0000259" key="1">
    <source>
        <dbReference type="Pfam" id="PF25356"/>
    </source>
</evidence>